<evidence type="ECO:0000313" key="5">
    <source>
        <dbReference type="Proteomes" id="UP000708148"/>
    </source>
</evidence>
<dbReference type="Proteomes" id="UP000708148">
    <property type="component" value="Unassembled WGS sequence"/>
</dbReference>
<dbReference type="InterPro" id="IPR049258">
    <property type="entry name" value="ODAD1_CC"/>
</dbReference>
<sequence>MKPAAKLKDSLSHTSVASKQRHAIDKLREDNNKLKEELLLENKFCVQPANAASAMQICKLQDEADLYTRKIELERRKIGMLDQRIEDCQSKIITQRRKMGGINAAREGDRALQKQIKILENRLEKAYVKYNEGVTQNKRLREMIDNLRRERMMFENINHGLDKELHKLKREMASIMEAANTAYDARERAIAEMGQLKVQADKEQQGFEEEWRHLSEIIDEDRKAREAQRMKEMVERERKTQELLRSRDHEVQVRKKAVRGAWNVAGKQAMAQNMAMEKVQQFGAAFEMIQQATGIKDIDELVNTIISAEDQNFTLLNYVNELNQEIEKLEEQISEVHSEIEVYKGRGLSCDNQRKAVLKDLEERLRHTEDRADQYERSHDVASCAVASLKSHIWKTFNDLGCNTAAVSEVLGDGGITEGNLMQYLGIIELRAAEILQIYAHLKIKMGCTSEHLHAILGQATVAGPGSRIAIEPPSTQEDDLDDSDIEVIDDEKPLTRENLQARVAKSIARKGDNLIKIRPINVDKKGKK</sequence>
<dbReference type="Pfam" id="PF21773">
    <property type="entry name" value="ODAD1_CC"/>
    <property type="match status" value="1"/>
</dbReference>
<accession>A0A8S1JCP5</accession>
<dbReference type="OrthoDB" id="6766775at2759"/>
<feature type="coiled-coil region" evidence="2">
    <location>
        <begin position="102"/>
        <end position="178"/>
    </location>
</feature>
<dbReference type="PANTHER" id="PTHR21694">
    <property type="entry name" value="COILED-COIL DOMAIN-CONTAINING PROTEIN 63"/>
    <property type="match status" value="1"/>
</dbReference>
<dbReference type="AlphaFoldDB" id="A0A8S1JCP5"/>
<evidence type="ECO:0000256" key="1">
    <source>
        <dbReference type="ARBA" id="ARBA00023054"/>
    </source>
</evidence>
<gene>
    <name evidence="4" type="ORF">OSTQU699_LOCUS10129</name>
</gene>
<dbReference type="EMBL" id="CAJHUC010002953">
    <property type="protein sequence ID" value="CAD7704774.1"/>
    <property type="molecule type" value="Genomic_DNA"/>
</dbReference>
<evidence type="ECO:0000259" key="3">
    <source>
        <dbReference type="Pfam" id="PF21773"/>
    </source>
</evidence>
<keyword evidence="5" id="KW-1185">Reference proteome</keyword>
<feature type="domain" description="ODAD1 central coiled coil region" evidence="3">
    <location>
        <begin position="113"/>
        <end position="413"/>
    </location>
</feature>
<keyword evidence="1 2" id="KW-0175">Coiled coil</keyword>
<evidence type="ECO:0000256" key="2">
    <source>
        <dbReference type="SAM" id="Coils"/>
    </source>
</evidence>
<reference evidence="4" key="1">
    <citation type="submission" date="2020-12" db="EMBL/GenBank/DDBJ databases">
        <authorList>
            <person name="Iha C."/>
        </authorList>
    </citation>
    <scope>NUCLEOTIDE SEQUENCE</scope>
</reference>
<proteinExistence type="predicted"/>
<name>A0A8S1JCP5_9CHLO</name>
<feature type="coiled-coil region" evidence="2">
    <location>
        <begin position="217"/>
        <end position="244"/>
    </location>
</feature>
<comment type="caution">
    <text evidence="4">The sequence shown here is derived from an EMBL/GenBank/DDBJ whole genome shotgun (WGS) entry which is preliminary data.</text>
</comment>
<evidence type="ECO:0000313" key="4">
    <source>
        <dbReference type="EMBL" id="CAD7704774.1"/>
    </source>
</evidence>
<dbReference type="InterPro" id="IPR051876">
    <property type="entry name" value="ODA-DC/CCD"/>
</dbReference>
<protein>
    <recommendedName>
        <fullName evidence="3">ODAD1 central coiled coil region domain-containing protein</fullName>
    </recommendedName>
</protein>
<feature type="coiled-coil region" evidence="2">
    <location>
        <begin position="312"/>
        <end position="378"/>
    </location>
</feature>
<organism evidence="4 5">
    <name type="scientific">Ostreobium quekettii</name>
    <dbReference type="NCBI Taxonomy" id="121088"/>
    <lineage>
        <taxon>Eukaryota</taxon>
        <taxon>Viridiplantae</taxon>
        <taxon>Chlorophyta</taxon>
        <taxon>core chlorophytes</taxon>
        <taxon>Ulvophyceae</taxon>
        <taxon>TCBD clade</taxon>
        <taxon>Bryopsidales</taxon>
        <taxon>Ostreobineae</taxon>
        <taxon>Ostreobiaceae</taxon>
        <taxon>Ostreobium</taxon>
    </lineage>
</organism>
<dbReference type="PANTHER" id="PTHR21694:SF18">
    <property type="entry name" value="COILED-COIL DOMAIN-CONTAINING PROTEIN 63"/>
    <property type="match status" value="1"/>
</dbReference>